<dbReference type="Proteomes" id="UP000635606">
    <property type="component" value="Unassembled WGS sequence"/>
</dbReference>
<dbReference type="GO" id="GO:0016491">
    <property type="term" value="F:oxidoreductase activity"/>
    <property type="evidence" value="ECO:0007669"/>
    <property type="project" value="UniProtKB-KW"/>
</dbReference>
<evidence type="ECO:0000313" key="4">
    <source>
        <dbReference type="Proteomes" id="UP000635606"/>
    </source>
</evidence>
<dbReference type="Gene3D" id="3.20.20.100">
    <property type="entry name" value="NADP-dependent oxidoreductase domain"/>
    <property type="match status" value="1"/>
</dbReference>
<dbReference type="InterPro" id="IPR036812">
    <property type="entry name" value="NAD(P)_OxRdtase_dom_sf"/>
</dbReference>
<dbReference type="Pfam" id="PF00248">
    <property type="entry name" value="Aldo_ket_red"/>
    <property type="match status" value="1"/>
</dbReference>
<dbReference type="SUPFAM" id="SSF51430">
    <property type="entry name" value="NAD(P)-linked oxidoreductase"/>
    <property type="match status" value="1"/>
</dbReference>
<keyword evidence="1" id="KW-0560">Oxidoreductase</keyword>
<name>A0A8J3ZVW8_9ACTN</name>
<comment type="caution">
    <text evidence="3">The sequence shown here is derived from an EMBL/GenBank/DDBJ whole genome shotgun (WGS) entry which is preliminary data.</text>
</comment>
<dbReference type="PANTHER" id="PTHR43625:SF77">
    <property type="entry name" value="ALDO-KETO REDUCTASE"/>
    <property type="match status" value="1"/>
</dbReference>
<dbReference type="PANTHER" id="PTHR43625">
    <property type="entry name" value="AFLATOXIN B1 ALDEHYDE REDUCTASE"/>
    <property type="match status" value="1"/>
</dbReference>
<keyword evidence="4" id="KW-1185">Reference proteome</keyword>
<dbReference type="AlphaFoldDB" id="A0A8J3ZVW8"/>
<organism evidence="3 4">
    <name type="scientific">Virgisporangium ochraceum</name>
    <dbReference type="NCBI Taxonomy" id="65505"/>
    <lineage>
        <taxon>Bacteria</taxon>
        <taxon>Bacillati</taxon>
        <taxon>Actinomycetota</taxon>
        <taxon>Actinomycetes</taxon>
        <taxon>Micromonosporales</taxon>
        <taxon>Micromonosporaceae</taxon>
        <taxon>Virgisporangium</taxon>
    </lineage>
</organism>
<evidence type="ECO:0000256" key="1">
    <source>
        <dbReference type="ARBA" id="ARBA00023002"/>
    </source>
</evidence>
<feature type="domain" description="NADP-dependent oxidoreductase" evidence="2">
    <location>
        <begin position="14"/>
        <end position="310"/>
    </location>
</feature>
<dbReference type="EMBL" id="BOPH01000042">
    <property type="protein sequence ID" value="GIJ68465.1"/>
    <property type="molecule type" value="Genomic_DNA"/>
</dbReference>
<evidence type="ECO:0000259" key="2">
    <source>
        <dbReference type="Pfam" id="PF00248"/>
    </source>
</evidence>
<dbReference type="CDD" id="cd19078">
    <property type="entry name" value="AKR_AKR13C1_2"/>
    <property type="match status" value="1"/>
</dbReference>
<dbReference type="InterPro" id="IPR023210">
    <property type="entry name" value="NADP_OxRdtase_dom"/>
</dbReference>
<evidence type="ECO:0000313" key="3">
    <source>
        <dbReference type="EMBL" id="GIJ68465.1"/>
    </source>
</evidence>
<dbReference type="GO" id="GO:0005737">
    <property type="term" value="C:cytoplasm"/>
    <property type="evidence" value="ECO:0007669"/>
    <property type="project" value="TreeGrafter"/>
</dbReference>
<accession>A0A8J3ZVW8</accession>
<gene>
    <name evidence="3" type="ORF">Voc01_033820</name>
</gene>
<dbReference type="InterPro" id="IPR050791">
    <property type="entry name" value="Aldo-Keto_reductase"/>
</dbReference>
<proteinExistence type="predicted"/>
<dbReference type="RefSeq" id="WP_203928413.1">
    <property type="nucleotide sequence ID" value="NZ_BOPH01000042.1"/>
</dbReference>
<protein>
    <submittedName>
        <fullName evidence="3">Aldo/keto reductase</fullName>
    </submittedName>
</protein>
<reference evidence="3" key="1">
    <citation type="submission" date="2021-01" db="EMBL/GenBank/DDBJ databases">
        <title>Whole genome shotgun sequence of Virgisporangium ochraceum NBRC 16418.</title>
        <authorList>
            <person name="Komaki H."/>
            <person name="Tamura T."/>
        </authorList>
    </citation>
    <scope>NUCLEOTIDE SEQUENCE</scope>
    <source>
        <strain evidence="3">NBRC 16418</strain>
    </source>
</reference>
<sequence length="338" mass="36234">MKQRTLGTGLTVSELGYGCMSLTGAYGTKGGPARGDAIALIRRAVDLGVTFFDTAEVYGPFTNEDIVGEALEPLRDQVTIATKFGFAFAENGVEPGGLCSRPESIRRAVEGSLRRLRTDHIDLYYQHRVDPEVPIEDVAGTVTELIDAGKVLHFGLSEAAADTIRRAHAVQPVAAVQSEYSMWWRDREQDTIPVLADLGIGLVPYSPLGKGFLTGTIDTTTTFADGDFRGNTPRFQGEALTANLALVEVLNTIAADAGATPAQLALAWLLDQRPWIVPIPGTKSVGRLEENTAAADVELTADQLAELRAAADRIQIVGARYPEAQDAMTNREAPLPSA</sequence>